<accession>A0A8E5JTG7</accession>
<evidence type="ECO:0000256" key="1">
    <source>
        <dbReference type="ARBA" id="ARBA00004123"/>
    </source>
</evidence>
<evidence type="ECO:0000259" key="6">
    <source>
        <dbReference type="Pfam" id="PF05029"/>
    </source>
</evidence>
<evidence type="ECO:0000313" key="7">
    <source>
        <dbReference type="EMBL" id="QVD39573.1"/>
    </source>
</evidence>
<feature type="compositionally biased region" description="Polar residues" evidence="4">
    <location>
        <begin position="416"/>
        <end position="427"/>
    </location>
</feature>
<evidence type="ECO:0000256" key="3">
    <source>
        <dbReference type="ARBA" id="ARBA00023242"/>
    </source>
</evidence>
<organism evidence="7">
    <name type="scientific">Schistocerca gregaria</name>
    <name type="common">Desert locust</name>
    <name type="synonym">Gryllus gregarius</name>
    <dbReference type="NCBI Taxonomy" id="7010"/>
    <lineage>
        <taxon>Eukaryota</taxon>
        <taxon>Metazoa</taxon>
        <taxon>Ecdysozoa</taxon>
        <taxon>Arthropoda</taxon>
        <taxon>Hexapoda</taxon>
        <taxon>Insecta</taxon>
        <taxon>Pterygota</taxon>
        <taxon>Neoptera</taxon>
        <taxon>Polyneoptera</taxon>
        <taxon>Orthoptera</taxon>
        <taxon>Caelifera</taxon>
        <taxon>Acrididea</taxon>
        <taxon>Acridomorpha</taxon>
        <taxon>Acridoidea</taxon>
        <taxon>Acrididae</taxon>
        <taxon>Cyrtacanthacridinae</taxon>
        <taxon>Schistocerca</taxon>
    </lineage>
</organism>
<dbReference type="GO" id="GO:0000076">
    <property type="term" value="P:DNA replication checkpoint signaling"/>
    <property type="evidence" value="ECO:0007669"/>
    <property type="project" value="TreeGrafter"/>
</dbReference>
<protein>
    <submittedName>
        <fullName evidence="7">Timeless</fullName>
    </submittedName>
</protein>
<dbReference type="GO" id="GO:0009649">
    <property type="term" value="P:entrainment of circadian clock"/>
    <property type="evidence" value="ECO:0007669"/>
    <property type="project" value="TreeGrafter"/>
</dbReference>
<feature type="compositionally biased region" description="Polar residues" evidence="4">
    <location>
        <begin position="366"/>
        <end position="397"/>
    </location>
</feature>
<dbReference type="AlphaFoldDB" id="A0A8E5JTG7"/>
<proteinExistence type="evidence at transcript level"/>
<keyword evidence="3" id="KW-0539">Nucleus</keyword>
<dbReference type="OrthoDB" id="6429365at2759"/>
<evidence type="ECO:0000259" key="5">
    <source>
        <dbReference type="Pfam" id="PF04821"/>
    </source>
</evidence>
<dbReference type="Pfam" id="PF04821">
    <property type="entry name" value="TIMELESS"/>
    <property type="match status" value="1"/>
</dbReference>
<sequence>MDVMFHLEIQNIFASLGGNVGDVYQINENCLSALGEILNKFSTDIQSDRNFRRYLWLSHAIKKEFIPLLINAKDDIRITDGIIRVFVNATTPIECLFAVDSVSKTDAGRLTISEVNQLLLSGKEAFVDSRSTRAVIDFMKILLEKKEKLSESECESINNCLLLLRNILHIPETRINQSSTNHTSMQNQILWNIFAQNVDKILIHLLTCEQKAHWGVTMVQLIALIYKDQHVGTLQNLLNLWFEASLSESSEDNESNTSPPDQGAEDSSTMVTSDPTSDSSDNGGNNYEKSLTNHCGTGEMKQNTNEQHLSKQHSYRKTSHCEANKANRKNAVEIQRKPQTPMRPNRKTSVGKTFNKKKHRSDSEEVTPSHTTATEQKSGALHTQHSPNSWSMDTSNNLRKDCPSASELSDYGYGTQVENQGSVSTSSNDDDSPQFKRPVHQKLHSMQKLWYNSKPAQLMKVDQKEWRRKKLVKRSKTNIMNMKALLHHTPTDEDISNLLKEFTVDFLLKGYGCLVQELFIQLLSPKQCIQVDTSHFFWLITYFLKFAAQLELELEHVNVVLSSRIVSYLTYEGVNLCEELEICFPQESADVKPSIRRLHLVVTAIREFIQALETYKKISHLSPEDRDYLLQLQLEIAMTEELKYLFLLLLRSYNQKFQTKQYLQDVIVSNHILMLFLDCTSKLPQYKGNASMTEHIKQFATTEIMYQYGILLEDFQSNGEFVNNCVFTMMHHVAGDLEKATVLFQPHILKSFSQIWETDFEVSDVWSDLIEYVIHKFVNVPKQTPVALHLPSEQNVQMKDSESIKSDKDTGWSKDEKDNLYWYYVQSARSSDPFGKMKAMYNENGSINKTKIGIIRQLLTQDIITQKQFDDFMKAEHEVTTELKQTAHNNAELVTSKADNSSRTIWEKEEATGLDFRLTADVDDRVTSLKDHLLKENKGNGLKWLQKVLIDICHVKLATENHQMDNENVILEPVAYFCSLKKQSIPVVPWTSEQKSLMLYQPFVQLLHTLGFHLPLDSGKIFARVPEFWTADVVFSIAQKLGPIDKSVLKFDEMLLKNSECQMEDSEIMPPMPMMMLENNFTLPNIYQSSSAIRSVPHPASFNDWMQLTMNSKTAVLPQRPSSPTEPSFLSGVQHADIDKGPPTVSNEKFHEDCDSNDELRVCSLSEMEAESVASELTRMCVSDEEDKQGIEVPFPSSSTAGLL</sequence>
<feature type="compositionally biased region" description="Basic and acidic residues" evidence="4">
    <location>
        <begin position="319"/>
        <end position="336"/>
    </location>
</feature>
<dbReference type="PANTHER" id="PTHR22940">
    <property type="entry name" value="TIMEOUT/TIMELESS-2"/>
    <property type="match status" value="1"/>
</dbReference>
<dbReference type="InterPro" id="IPR006906">
    <property type="entry name" value="Timeless_N"/>
</dbReference>
<comment type="similarity">
    <text evidence="2">Belongs to the timeless family.</text>
</comment>
<dbReference type="GO" id="GO:0031298">
    <property type="term" value="C:replication fork protection complex"/>
    <property type="evidence" value="ECO:0007669"/>
    <property type="project" value="TreeGrafter"/>
</dbReference>
<dbReference type="EMBL" id="MW962807">
    <property type="protein sequence ID" value="QVD39573.1"/>
    <property type="molecule type" value="mRNA"/>
</dbReference>
<dbReference type="GO" id="GO:0043111">
    <property type="term" value="P:replication fork arrest"/>
    <property type="evidence" value="ECO:0007669"/>
    <property type="project" value="TreeGrafter"/>
</dbReference>
<dbReference type="GO" id="GO:0006281">
    <property type="term" value="P:DNA repair"/>
    <property type="evidence" value="ECO:0007669"/>
    <property type="project" value="TreeGrafter"/>
</dbReference>
<dbReference type="Pfam" id="PF05029">
    <property type="entry name" value="TIMELESS_C"/>
    <property type="match status" value="1"/>
</dbReference>
<dbReference type="InterPro" id="IPR044998">
    <property type="entry name" value="Timeless"/>
</dbReference>
<dbReference type="InterPro" id="IPR007725">
    <property type="entry name" value="TIMELESS_C"/>
</dbReference>
<feature type="region of interest" description="Disordered" evidence="4">
    <location>
        <begin position="1185"/>
        <end position="1204"/>
    </location>
</feature>
<dbReference type="PANTHER" id="PTHR22940:SF5">
    <property type="entry name" value="PROTEIN TIMELESS"/>
    <property type="match status" value="1"/>
</dbReference>
<feature type="domain" description="Timeless C-terminal" evidence="6">
    <location>
        <begin position="930"/>
        <end position="1033"/>
    </location>
</feature>
<name>A0A8E5JTG7_SCHGR</name>
<reference evidence="7" key="1">
    <citation type="journal article" date="2021" name="J. Neurophysiol.">
        <title>Gene transcription changes in a locust model of noise-induced deafness.</title>
        <authorList>
            <person name="French A.S."/>
            <person name="Warren B."/>
        </authorList>
    </citation>
    <scope>NUCLEOTIDE SEQUENCE</scope>
</reference>
<evidence type="ECO:0000256" key="2">
    <source>
        <dbReference type="ARBA" id="ARBA00008174"/>
    </source>
</evidence>
<dbReference type="GO" id="GO:0048511">
    <property type="term" value="P:rhythmic process"/>
    <property type="evidence" value="ECO:0007669"/>
    <property type="project" value="UniProtKB-KW"/>
</dbReference>
<feature type="region of interest" description="Disordered" evidence="4">
    <location>
        <begin position="250"/>
        <end position="436"/>
    </location>
</feature>
<feature type="domain" description="Timeless N-terminal" evidence="5">
    <location>
        <begin position="23"/>
        <end position="278"/>
    </location>
</feature>
<dbReference type="GO" id="GO:0003677">
    <property type="term" value="F:DNA binding"/>
    <property type="evidence" value="ECO:0007669"/>
    <property type="project" value="TreeGrafter"/>
</dbReference>
<comment type="subcellular location">
    <subcellularLocation>
        <location evidence="1">Nucleus</location>
    </subcellularLocation>
</comment>
<evidence type="ECO:0000256" key="4">
    <source>
        <dbReference type="SAM" id="MobiDB-lite"/>
    </source>
</evidence>
<feature type="compositionally biased region" description="Polar residues" evidence="4">
    <location>
        <begin position="265"/>
        <end position="307"/>
    </location>
</feature>